<feature type="binding site" evidence="11">
    <location>
        <position position="200"/>
    </location>
    <ligand>
        <name>NADP(+)</name>
        <dbReference type="ChEBI" id="CHEBI:58349"/>
    </ligand>
</feature>
<evidence type="ECO:0000259" key="13">
    <source>
        <dbReference type="PROSITE" id="PS51747"/>
    </source>
</evidence>
<dbReference type="Gene3D" id="3.40.430.10">
    <property type="entry name" value="Dihydrofolate Reductase, subunit A"/>
    <property type="match status" value="1"/>
</dbReference>
<dbReference type="NCBIfam" id="TIGR00326">
    <property type="entry name" value="eubact_ribD"/>
    <property type="match status" value="1"/>
</dbReference>
<feature type="binding site" evidence="11">
    <location>
        <position position="204"/>
    </location>
    <ligand>
        <name>NADP(+)</name>
        <dbReference type="ChEBI" id="CHEBI:58349"/>
    </ligand>
</feature>
<gene>
    <name evidence="14" type="ORF">DesfrDRAFT_0526</name>
</gene>
<dbReference type="EC" id="3.5.4.26" evidence="9"/>
<proteinExistence type="inferred from homology"/>
<keyword evidence="6 9" id="KW-0521">NADP</keyword>
<evidence type="ECO:0000256" key="7">
    <source>
        <dbReference type="ARBA" id="ARBA00023002"/>
    </source>
</evidence>
<comment type="caution">
    <text evidence="14">The sequence shown here is derived from an EMBL/GenBank/DDBJ whole genome shotgun (WGS) entry which is preliminary data.</text>
</comment>
<dbReference type="eggNOG" id="COG0117">
    <property type="taxonomic scope" value="Bacteria"/>
</dbReference>
<evidence type="ECO:0000313" key="15">
    <source>
        <dbReference type="Proteomes" id="UP000006250"/>
    </source>
</evidence>
<comment type="catalytic activity">
    <reaction evidence="9">
        <text>5-amino-6-(5-phospho-D-ribitylamino)uracil + NADP(+) = 5-amino-6-(5-phospho-D-ribosylamino)uracil + NADPH + H(+)</text>
        <dbReference type="Rhea" id="RHEA:17845"/>
        <dbReference type="ChEBI" id="CHEBI:15378"/>
        <dbReference type="ChEBI" id="CHEBI:57783"/>
        <dbReference type="ChEBI" id="CHEBI:58349"/>
        <dbReference type="ChEBI" id="CHEBI:58421"/>
        <dbReference type="ChEBI" id="CHEBI:58453"/>
        <dbReference type="EC" id="1.1.1.193"/>
    </reaction>
</comment>
<comment type="pathway">
    <text evidence="3 9">Cofactor biosynthesis; riboflavin biosynthesis; 5-amino-6-(D-ribitylamino)uracil from GTP: step 3/4.</text>
</comment>
<keyword evidence="9 12" id="KW-0862">Zinc</keyword>
<dbReference type="PROSITE" id="PS51747">
    <property type="entry name" value="CYT_DCMP_DEAMINASES_2"/>
    <property type="match status" value="1"/>
</dbReference>
<evidence type="ECO:0000256" key="11">
    <source>
        <dbReference type="PIRSR" id="PIRSR006769-2"/>
    </source>
</evidence>
<dbReference type="NCBIfam" id="TIGR00227">
    <property type="entry name" value="ribD_Cterm"/>
    <property type="match status" value="1"/>
</dbReference>
<feature type="binding site" evidence="12">
    <location>
        <position position="89"/>
    </location>
    <ligand>
        <name>Zn(2+)</name>
        <dbReference type="ChEBI" id="CHEBI:29105"/>
        <note>catalytic</note>
    </ligand>
</feature>
<evidence type="ECO:0000256" key="9">
    <source>
        <dbReference type="PIRNR" id="PIRNR006769"/>
    </source>
</evidence>
<feature type="binding site" evidence="11">
    <location>
        <position position="211"/>
    </location>
    <ligand>
        <name>substrate</name>
    </ligand>
</feature>
<dbReference type="Gene3D" id="3.40.140.10">
    <property type="entry name" value="Cytidine Deaminase, domain 2"/>
    <property type="match status" value="1"/>
</dbReference>
<protein>
    <recommendedName>
        <fullName evidence="9">Riboflavin biosynthesis protein RibD</fullName>
    </recommendedName>
    <domain>
        <recommendedName>
            <fullName evidence="9">Diaminohydroxyphosphoribosylaminopyrimidine deaminase</fullName>
            <shortName evidence="9">DRAP deaminase</shortName>
            <ecNumber evidence="9">3.5.4.26</ecNumber>
        </recommendedName>
        <alternativeName>
            <fullName evidence="9">Riboflavin-specific deaminase</fullName>
        </alternativeName>
    </domain>
    <domain>
        <recommendedName>
            <fullName evidence="9">5-amino-6-(5-phosphoribosylamino)uracil reductase</fullName>
            <ecNumber evidence="9">1.1.1.193</ecNumber>
        </recommendedName>
        <alternativeName>
            <fullName evidence="9">HTP reductase</fullName>
        </alternativeName>
    </domain>
</protein>
<keyword evidence="9" id="KW-0686">Riboflavin biosynthesis</keyword>
<feature type="binding site" evidence="11">
    <location>
        <position position="158"/>
    </location>
    <ligand>
        <name>NADP(+)</name>
        <dbReference type="ChEBI" id="CHEBI:58349"/>
    </ligand>
</feature>
<dbReference type="PANTHER" id="PTHR38011:SF7">
    <property type="entry name" value="2,5-DIAMINO-6-RIBOSYLAMINO-4(3H)-PYRIMIDINONE 5'-PHOSPHATE REDUCTASE"/>
    <property type="match status" value="1"/>
</dbReference>
<keyword evidence="15" id="KW-1185">Reference proteome</keyword>
<keyword evidence="8" id="KW-0511">Multifunctional enzyme</keyword>
<feature type="binding site" evidence="12">
    <location>
        <position position="80"/>
    </location>
    <ligand>
        <name>Zn(2+)</name>
        <dbReference type="ChEBI" id="CHEBI:29105"/>
        <note>catalytic</note>
    </ligand>
</feature>
<dbReference type="OrthoDB" id="9800865at2"/>
<dbReference type="GO" id="GO:0050661">
    <property type="term" value="F:NADP binding"/>
    <property type="evidence" value="ECO:0007669"/>
    <property type="project" value="InterPro"/>
</dbReference>
<evidence type="ECO:0000313" key="14">
    <source>
        <dbReference type="EMBL" id="EFL52896.1"/>
    </source>
</evidence>
<dbReference type="GO" id="GO:0008703">
    <property type="term" value="F:5-amino-6-(5-phosphoribosylamino)uracil reductase activity"/>
    <property type="evidence" value="ECO:0007669"/>
    <property type="project" value="UniProtKB-EC"/>
</dbReference>
<dbReference type="InterPro" id="IPR016193">
    <property type="entry name" value="Cytidine_deaminase-like"/>
</dbReference>
<dbReference type="CDD" id="cd01284">
    <property type="entry name" value="Riboflavin_deaminase-reductase"/>
    <property type="match status" value="1"/>
</dbReference>
<feature type="binding site" evidence="11">
    <location>
        <position position="174"/>
    </location>
    <ligand>
        <name>NADP(+)</name>
        <dbReference type="ChEBI" id="CHEBI:58349"/>
    </ligand>
</feature>
<dbReference type="PIRSF" id="PIRSF006769">
    <property type="entry name" value="RibD"/>
    <property type="match status" value="1"/>
</dbReference>
<feature type="binding site" evidence="11">
    <location>
        <position position="188"/>
    </location>
    <ligand>
        <name>substrate</name>
    </ligand>
</feature>
<keyword evidence="9 12" id="KW-0479">Metal-binding</keyword>
<dbReference type="AlphaFoldDB" id="E1JSC7"/>
<name>E1JSC7_SOLFR</name>
<comment type="catalytic activity">
    <reaction evidence="9">
        <text>2,5-diamino-6-hydroxy-4-(5-phosphoribosylamino)-pyrimidine + H2O + H(+) = 5-amino-6-(5-phospho-D-ribosylamino)uracil + NH4(+)</text>
        <dbReference type="Rhea" id="RHEA:21868"/>
        <dbReference type="ChEBI" id="CHEBI:15377"/>
        <dbReference type="ChEBI" id="CHEBI:15378"/>
        <dbReference type="ChEBI" id="CHEBI:28938"/>
        <dbReference type="ChEBI" id="CHEBI:58453"/>
        <dbReference type="ChEBI" id="CHEBI:58614"/>
        <dbReference type="EC" id="3.5.4.26"/>
    </reaction>
</comment>
<dbReference type="SUPFAM" id="SSF53927">
    <property type="entry name" value="Cytidine deaminase-like"/>
    <property type="match status" value="1"/>
</dbReference>
<dbReference type="Pfam" id="PF01872">
    <property type="entry name" value="RibD_C"/>
    <property type="match status" value="1"/>
</dbReference>
<comment type="cofactor">
    <cofactor evidence="9 12">
        <name>Zn(2+)</name>
        <dbReference type="ChEBI" id="CHEBI:29105"/>
    </cofactor>
    <text evidence="9 12">Binds 1 zinc ion.</text>
</comment>
<dbReference type="eggNOG" id="COG1985">
    <property type="taxonomic scope" value="Bacteria"/>
</dbReference>
<sequence length="380" mass="40064">MAPVDADFMARALELAERGRGFVMPNPRVGAVLVRDGGIVAEGWHKVFGGPHAEVECLHDAERKGVSPAGGTMYVTLEPCNHFGKTPPCSRTLLDAGIARVVVGCLDPNPVAGGGAALLRQEGVEVTVGVLESQCREAVADFITWQTMGRPYVTVKLAMTLDGRIATRTGDAAWVSCEASRERVHAMRAASSAVLVGGGTLRADNPRLSHRLPENHPLAHNPQPLGVVVTRRLPDADAQLALLKDRPTRLVILTDAKAAASPVATQLEKAGVRVWGLPRAANGEGLDLAAGLARLRQEARVFALLCEGGGELAASLLGQGLADELVIFYAPKVLGDAAAVPGFSGLTVPRMADAAQLRFTSMESVGTDVMVRLRPAQRPE</sequence>
<evidence type="ECO:0000256" key="3">
    <source>
        <dbReference type="ARBA" id="ARBA00004910"/>
    </source>
</evidence>
<evidence type="ECO:0000256" key="12">
    <source>
        <dbReference type="PIRSR" id="PIRSR006769-3"/>
    </source>
</evidence>
<dbReference type="RefSeq" id="WP_005990815.1">
    <property type="nucleotide sequence ID" value="NZ_AECZ01000002.1"/>
</dbReference>
<feature type="binding site" evidence="12">
    <location>
        <position position="52"/>
    </location>
    <ligand>
        <name>Zn(2+)</name>
        <dbReference type="ChEBI" id="CHEBI:29105"/>
        <note>catalytic</note>
    </ligand>
</feature>
<dbReference type="InterPro" id="IPR024072">
    <property type="entry name" value="DHFR-like_dom_sf"/>
</dbReference>
<dbReference type="EC" id="1.1.1.193" evidence="9"/>
<dbReference type="InterPro" id="IPR050765">
    <property type="entry name" value="Riboflavin_Biosynth_HTPR"/>
</dbReference>
<evidence type="ECO:0000256" key="8">
    <source>
        <dbReference type="ARBA" id="ARBA00023268"/>
    </source>
</evidence>
<comment type="pathway">
    <text evidence="2 9">Cofactor biosynthesis; riboflavin biosynthesis; 5-amino-6-(D-ribitylamino)uracil from GTP: step 2/4.</text>
</comment>
<feature type="binding site" evidence="11">
    <location>
        <begin position="309"/>
        <end position="315"/>
    </location>
    <ligand>
        <name>NADP(+)</name>
        <dbReference type="ChEBI" id="CHEBI:58349"/>
    </ligand>
</feature>
<keyword evidence="9 14" id="KW-0378">Hydrolase</keyword>
<comment type="similarity">
    <text evidence="4 9">In the N-terminal section; belongs to the cytidine and deoxycytidylate deaminase family.</text>
</comment>
<evidence type="ECO:0000256" key="6">
    <source>
        <dbReference type="ARBA" id="ARBA00022857"/>
    </source>
</evidence>
<evidence type="ECO:0000256" key="1">
    <source>
        <dbReference type="ARBA" id="ARBA00002151"/>
    </source>
</evidence>
<dbReference type="SUPFAM" id="SSF53597">
    <property type="entry name" value="Dihydrofolate reductase-like"/>
    <property type="match status" value="1"/>
</dbReference>
<dbReference type="InterPro" id="IPR004794">
    <property type="entry name" value="Eubact_RibD"/>
</dbReference>
<feature type="binding site" evidence="11">
    <location>
        <position position="208"/>
    </location>
    <ligand>
        <name>substrate</name>
    </ligand>
</feature>
<feature type="binding site" evidence="11">
    <location>
        <position position="307"/>
    </location>
    <ligand>
        <name>substrate</name>
    </ligand>
</feature>
<reference evidence="14 15" key="1">
    <citation type="submission" date="2010-08" db="EMBL/GenBank/DDBJ databases">
        <title>The draft genome of Desulfovibrio fructosovorans JJ.</title>
        <authorList>
            <consortium name="US DOE Joint Genome Institute (JGI-PGF)"/>
            <person name="Lucas S."/>
            <person name="Copeland A."/>
            <person name="Lapidus A."/>
            <person name="Cheng J.-F."/>
            <person name="Bruce D."/>
            <person name="Goodwin L."/>
            <person name="Pitluck S."/>
            <person name="Land M.L."/>
            <person name="Hauser L."/>
            <person name="Chang Y.-J."/>
            <person name="Jeffries C."/>
            <person name="Wall J.D."/>
            <person name="Stahl D.A."/>
            <person name="Arkin A.P."/>
            <person name="Dehal P."/>
            <person name="Stolyar S.M."/>
            <person name="Hazen T.C."/>
            <person name="Woyke T.J."/>
        </authorList>
    </citation>
    <scope>NUCLEOTIDE SEQUENCE [LARGE SCALE GENOMIC DNA]</scope>
    <source>
        <strain evidence="14 15">JJ</strain>
    </source>
</reference>
<dbReference type="GO" id="GO:0008835">
    <property type="term" value="F:diaminohydroxyphosphoribosylaminopyrimidine deaminase activity"/>
    <property type="evidence" value="ECO:0007669"/>
    <property type="project" value="UniProtKB-EC"/>
</dbReference>
<organism evidence="14 15">
    <name type="scientific">Solidesulfovibrio fructosivorans JJ]</name>
    <dbReference type="NCBI Taxonomy" id="596151"/>
    <lineage>
        <taxon>Bacteria</taxon>
        <taxon>Pseudomonadati</taxon>
        <taxon>Thermodesulfobacteriota</taxon>
        <taxon>Desulfovibrionia</taxon>
        <taxon>Desulfovibrionales</taxon>
        <taxon>Desulfovibrionaceae</taxon>
        <taxon>Solidesulfovibrio</taxon>
    </lineage>
</organism>
<dbReference type="STRING" id="596151.DesfrDRAFT_0526"/>
<keyword evidence="7 9" id="KW-0560">Oxidoreductase</keyword>
<dbReference type="PANTHER" id="PTHR38011">
    <property type="entry name" value="DIHYDROFOLATE REDUCTASE FAMILY PROTEIN (AFU_ORTHOLOGUE AFUA_8G06820)"/>
    <property type="match status" value="1"/>
</dbReference>
<dbReference type="GO" id="GO:0009231">
    <property type="term" value="P:riboflavin biosynthetic process"/>
    <property type="evidence" value="ECO:0007669"/>
    <property type="project" value="UniProtKB-UniPathway"/>
</dbReference>
<dbReference type="InterPro" id="IPR002125">
    <property type="entry name" value="CMP_dCMP_dom"/>
</dbReference>
<dbReference type="Pfam" id="PF00383">
    <property type="entry name" value="dCMP_cyt_deam_1"/>
    <property type="match status" value="1"/>
</dbReference>
<feature type="active site" description="Proton donor" evidence="10">
    <location>
        <position position="54"/>
    </location>
</feature>
<evidence type="ECO:0000256" key="4">
    <source>
        <dbReference type="ARBA" id="ARBA00005259"/>
    </source>
</evidence>
<evidence type="ECO:0000256" key="2">
    <source>
        <dbReference type="ARBA" id="ARBA00004882"/>
    </source>
</evidence>
<comment type="function">
    <text evidence="1 9">Converts 2,5-diamino-6-(ribosylamino)-4(3h)-pyrimidinone 5'-phosphate into 5-amino-6-(ribosylamino)-2,4(1h,3h)-pyrimidinedione 5'-phosphate.</text>
</comment>
<dbReference type="EMBL" id="AECZ01000002">
    <property type="protein sequence ID" value="EFL52896.1"/>
    <property type="molecule type" value="Genomic_DNA"/>
</dbReference>
<dbReference type="InterPro" id="IPR011549">
    <property type="entry name" value="RibD_C"/>
</dbReference>
<evidence type="ECO:0000256" key="5">
    <source>
        <dbReference type="ARBA" id="ARBA00007417"/>
    </source>
</evidence>
<feature type="domain" description="CMP/dCMP-type deaminase" evidence="13">
    <location>
        <begin position="3"/>
        <end position="127"/>
    </location>
</feature>
<dbReference type="UniPathway" id="UPA00275">
    <property type="reaction ID" value="UER00401"/>
</dbReference>
<comment type="similarity">
    <text evidence="5 9">In the C-terminal section; belongs to the HTP reductase family.</text>
</comment>
<dbReference type="InterPro" id="IPR002734">
    <property type="entry name" value="RibDG_C"/>
</dbReference>
<dbReference type="GO" id="GO:0046872">
    <property type="term" value="F:metal ion binding"/>
    <property type="evidence" value="ECO:0007669"/>
    <property type="project" value="UniProtKB-KW"/>
</dbReference>
<dbReference type="Proteomes" id="UP000006250">
    <property type="component" value="Unassembled WGS sequence"/>
</dbReference>
<accession>E1JSC7</accession>
<evidence type="ECO:0000256" key="10">
    <source>
        <dbReference type="PIRSR" id="PIRSR006769-1"/>
    </source>
</evidence>